<dbReference type="Pfam" id="PF03301">
    <property type="entry name" value="Trp_dioxygenase"/>
    <property type="match status" value="1"/>
</dbReference>
<comment type="pathway">
    <text evidence="7">Amino-acid degradation; L-tryptophan degradation via kynurenine pathway; L-kynurenine from L-tryptophan: step 1/2.</text>
</comment>
<evidence type="ECO:0000313" key="9">
    <source>
        <dbReference type="Proteomes" id="UP001597295"/>
    </source>
</evidence>
<comment type="cofactor">
    <cofactor evidence="7">
        <name>heme</name>
        <dbReference type="ChEBI" id="CHEBI:30413"/>
    </cofactor>
    <text evidence="7">Binds 1 heme group per subunit.</text>
</comment>
<protein>
    <recommendedName>
        <fullName evidence="7">Tryptophan 2,3-dioxygenase</fullName>
        <shortName evidence="7">TDO</shortName>
        <ecNumber evidence="7">1.13.11.11</ecNumber>
    </recommendedName>
    <alternativeName>
        <fullName evidence="7">Tryptamin 2,3-dioxygenase</fullName>
    </alternativeName>
    <alternativeName>
        <fullName evidence="7">Tryptophan oxygenase</fullName>
        <shortName evidence="7">TO</shortName>
        <shortName evidence="7">TRPO</shortName>
    </alternativeName>
    <alternativeName>
        <fullName evidence="7">Tryptophan pyrrolase</fullName>
    </alternativeName>
    <alternativeName>
        <fullName evidence="7">Tryptophanase</fullName>
    </alternativeName>
</protein>
<comment type="subunit">
    <text evidence="7">Homotetramer.</text>
</comment>
<keyword evidence="9" id="KW-1185">Reference proteome</keyword>
<dbReference type="Proteomes" id="UP001597295">
    <property type="component" value="Unassembled WGS sequence"/>
</dbReference>
<dbReference type="NCBIfam" id="TIGR03036">
    <property type="entry name" value="trp_2_3_diox"/>
    <property type="match status" value="1"/>
</dbReference>
<accession>A0ABW5DUP1</accession>
<dbReference type="InterPro" id="IPR037217">
    <property type="entry name" value="Trp/Indoleamine_2_3_dOase-like"/>
</dbReference>
<evidence type="ECO:0000256" key="4">
    <source>
        <dbReference type="ARBA" id="ARBA00023002"/>
    </source>
</evidence>
<evidence type="ECO:0000256" key="3">
    <source>
        <dbReference type="ARBA" id="ARBA00022964"/>
    </source>
</evidence>
<dbReference type="EMBL" id="JBHUIP010000009">
    <property type="protein sequence ID" value="MFD2263211.1"/>
    <property type="molecule type" value="Genomic_DNA"/>
</dbReference>
<dbReference type="PANTHER" id="PTHR10138">
    <property type="entry name" value="TRYPTOPHAN 2,3-DIOXYGENASE"/>
    <property type="match status" value="1"/>
</dbReference>
<sequence>MSKDPDHGAHLDFAKSMSYGDYLNLDKLLSCQNPLSDAHDEMLFLVIHQASELWMKLAIHELTAAVAAIRRDELQPAFKMLARVSRIQGQMIQSWDVLATMTPADYSSFRDKLGMSSGFQSYQYRSMEFLLGSKDRAMLKPHEHRPDLHKLLTDLLEAPSLYDEAIRLLARRGLSISQTVLNRDVTQHYDADESVLAAWAEVYKNSKSHWDLYELAEELVDLEDSFQVWRFRHMKTVQRVIGFKRGTGGTAGVEYLRRAVDRPFFPELWQVRTEV</sequence>
<comment type="similarity">
    <text evidence="7">Belongs to the tryptophan 2,3-dioxygenase family.</text>
</comment>
<keyword evidence="4 7" id="KW-0560">Oxidoreductase</keyword>
<evidence type="ECO:0000256" key="1">
    <source>
        <dbReference type="ARBA" id="ARBA00022617"/>
    </source>
</evidence>
<keyword evidence="2 7" id="KW-0479">Metal-binding</keyword>
<keyword evidence="5 7" id="KW-0408">Iron</keyword>
<evidence type="ECO:0000256" key="5">
    <source>
        <dbReference type="ARBA" id="ARBA00023004"/>
    </source>
</evidence>
<dbReference type="Gene3D" id="1.20.58.480">
    <property type="match status" value="1"/>
</dbReference>
<comment type="caution">
    <text evidence="7">Lacks conserved residue(s) required for the propagation of feature annotation.</text>
</comment>
<evidence type="ECO:0000256" key="7">
    <source>
        <dbReference type="HAMAP-Rule" id="MF_01972"/>
    </source>
</evidence>
<feature type="binding site" evidence="7">
    <location>
        <position position="106"/>
    </location>
    <ligand>
        <name>substrate</name>
    </ligand>
</feature>
<comment type="catalytic activity">
    <reaction evidence="7">
        <text>L-tryptophan + O2 = N-formyl-L-kynurenine</text>
        <dbReference type="Rhea" id="RHEA:24536"/>
        <dbReference type="ChEBI" id="CHEBI:15379"/>
        <dbReference type="ChEBI" id="CHEBI:57912"/>
        <dbReference type="ChEBI" id="CHEBI:58629"/>
        <dbReference type="EC" id="1.13.11.11"/>
    </reaction>
</comment>
<gene>
    <name evidence="7 8" type="primary">kynA</name>
    <name evidence="8" type="ORF">ACFSM5_09960</name>
</gene>
<comment type="function">
    <text evidence="7">Heme-dependent dioxygenase that catalyzes the oxidative cleavage of the L-tryptophan (L-Trp) pyrrole ring and converts L-tryptophan to N-formyl-L-kynurenine. Catalyzes the oxidative cleavage of the indole moiety.</text>
</comment>
<keyword evidence="3 7" id="KW-0223">Dioxygenase</keyword>
<evidence type="ECO:0000313" key="8">
    <source>
        <dbReference type="EMBL" id="MFD2263211.1"/>
    </source>
</evidence>
<dbReference type="InterPro" id="IPR017485">
    <property type="entry name" value="Trp_2-3-dOase_bac"/>
</dbReference>
<dbReference type="InterPro" id="IPR004981">
    <property type="entry name" value="Trp_2_3_dOase"/>
</dbReference>
<keyword evidence="6 7" id="KW-0823">Tryptophan catabolism</keyword>
<dbReference type="EC" id="1.13.11.11" evidence="7"/>
<dbReference type="RefSeq" id="WP_379876188.1">
    <property type="nucleotide sequence ID" value="NZ_JBHUIP010000009.1"/>
</dbReference>
<dbReference type="SUPFAM" id="SSF140959">
    <property type="entry name" value="Indolic compounds 2,3-dioxygenase-like"/>
    <property type="match status" value="1"/>
</dbReference>
<proteinExistence type="inferred from homology"/>
<evidence type="ECO:0000256" key="2">
    <source>
        <dbReference type="ARBA" id="ARBA00022723"/>
    </source>
</evidence>
<feature type="binding site" description="axial binding residue" evidence="7">
    <location>
        <position position="233"/>
    </location>
    <ligand>
        <name>heme</name>
        <dbReference type="ChEBI" id="CHEBI:30413"/>
    </ligand>
    <ligandPart>
        <name>Fe</name>
        <dbReference type="ChEBI" id="CHEBI:18248"/>
    </ligandPart>
</feature>
<keyword evidence="1 7" id="KW-0349">Heme</keyword>
<dbReference type="GO" id="GO:0004833">
    <property type="term" value="F:L-tryptophan 2,3-dioxygenase activity"/>
    <property type="evidence" value="ECO:0007669"/>
    <property type="project" value="UniProtKB-EC"/>
</dbReference>
<organism evidence="8 9">
    <name type="scientific">Lacibacterium aquatile</name>
    <dbReference type="NCBI Taxonomy" id="1168082"/>
    <lineage>
        <taxon>Bacteria</taxon>
        <taxon>Pseudomonadati</taxon>
        <taxon>Pseudomonadota</taxon>
        <taxon>Alphaproteobacteria</taxon>
        <taxon>Rhodospirillales</taxon>
        <taxon>Rhodospirillaceae</taxon>
    </lineage>
</organism>
<comment type="caution">
    <text evidence="8">The sequence shown here is derived from an EMBL/GenBank/DDBJ whole genome shotgun (WGS) entry which is preliminary data.</text>
</comment>
<feature type="binding site" evidence="7">
    <location>
        <position position="247"/>
    </location>
    <ligand>
        <name>substrate</name>
    </ligand>
</feature>
<name>A0ABW5DUP1_9PROT</name>
<dbReference type="HAMAP" id="MF_01972">
    <property type="entry name" value="T23O"/>
    <property type="match status" value="1"/>
</dbReference>
<dbReference type="PANTHER" id="PTHR10138:SF0">
    <property type="entry name" value="TRYPTOPHAN 2,3-DIOXYGENASE"/>
    <property type="match status" value="1"/>
</dbReference>
<reference evidence="9" key="1">
    <citation type="journal article" date="2019" name="Int. J. Syst. Evol. Microbiol.">
        <title>The Global Catalogue of Microorganisms (GCM) 10K type strain sequencing project: providing services to taxonomists for standard genome sequencing and annotation.</title>
        <authorList>
            <consortium name="The Broad Institute Genomics Platform"/>
            <consortium name="The Broad Institute Genome Sequencing Center for Infectious Disease"/>
            <person name="Wu L."/>
            <person name="Ma J."/>
        </authorList>
    </citation>
    <scope>NUCLEOTIDE SEQUENCE [LARGE SCALE GENOMIC DNA]</scope>
    <source>
        <strain evidence="9">CGMCC 1.19062</strain>
    </source>
</reference>
<feature type="binding site" evidence="7">
    <location>
        <position position="110"/>
    </location>
    <ligand>
        <name>substrate</name>
    </ligand>
</feature>
<evidence type="ECO:0000256" key="6">
    <source>
        <dbReference type="ARBA" id="ARBA00023079"/>
    </source>
</evidence>